<protein>
    <recommendedName>
        <fullName evidence="2">DUF7630 domain-containing protein</fullName>
    </recommendedName>
</protein>
<dbReference type="PANTHER" id="PTHR11319:SF35">
    <property type="entry name" value="OUTER MEMBRANE PROTEIN PMPC-RELATED"/>
    <property type="match status" value="1"/>
</dbReference>
<name>A0A0L0DBE9_THETB</name>
<dbReference type="Proteomes" id="UP000054408">
    <property type="component" value="Unassembled WGS sequence"/>
</dbReference>
<feature type="transmembrane region" description="Helical" evidence="1">
    <location>
        <begin position="1774"/>
        <end position="1793"/>
    </location>
</feature>
<reference evidence="3 4" key="1">
    <citation type="submission" date="2010-05" db="EMBL/GenBank/DDBJ databases">
        <title>The Genome Sequence of Thecamonas trahens ATCC 50062.</title>
        <authorList>
            <consortium name="The Broad Institute Genome Sequencing Platform"/>
            <person name="Russ C."/>
            <person name="Cuomo C."/>
            <person name="Shea T."/>
            <person name="Young S.K."/>
            <person name="Zeng Q."/>
            <person name="Koehrsen M."/>
            <person name="Haas B."/>
            <person name="Borodovsky M."/>
            <person name="Guigo R."/>
            <person name="Alvarado L."/>
            <person name="Berlin A."/>
            <person name="Bochicchio J."/>
            <person name="Borenstein D."/>
            <person name="Chapman S."/>
            <person name="Chen Z."/>
            <person name="Freedman E."/>
            <person name="Gellesch M."/>
            <person name="Goldberg J."/>
            <person name="Griggs A."/>
            <person name="Gujja S."/>
            <person name="Heilman E."/>
            <person name="Heiman D."/>
            <person name="Hepburn T."/>
            <person name="Howarth C."/>
            <person name="Jen D."/>
            <person name="Larson L."/>
            <person name="Mehta T."/>
            <person name="Park D."/>
            <person name="Pearson M."/>
            <person name="Roberts A."/>
            <person name="Saif S."/>
            <person name="Shenoy N."/>
            <person name="Sisk P."/>
            <person name="Stolte C."/>
            <person name="Sykes S."/>
            <person name="Thomson T."/>
            <person name="Walk T."/>
            <person name="White J."/>
            <person name="Yandava C."/>
            <person name="Burger G."/>
            <person name="Gray M.W."/>
            <person name="Holland P.W.H."/>
            <person name="King N."/>
            <person name="Lang F.B.F."/>
            <person name="Roger A.J."/>
            <person name="Ruiz-Trillo I."/>
            <person name="Lander E."/>
            <person name="Nusbaum C."/>
        </authorList>
    </citation>
    <scope>NUCLEOTIDE SEQUENCE [LARGE SCALE GENOMIC DNA]</scope>
    <source>
        <strain evidence="3 4">ATCC 50062</strain>
    </source>
</reference>
<feature type="transmembrane region" description="Helical" evidence="1">
    <location>
        <begin position="1508"/>
        <end position="1524"/>
    </location>
</feature>
<feature type="transmembrane region" description="Helical" evidence="1">
    <location>
        <begin position="1805"/>
        <end position="1823"/>
    </location>
</feature>
<feature type="transmembrane region" description="Helical" evidence="1">
    <location>
        <begin position="1424"/>
        <end position="1445"/>
    </location>
</feature>
<evidence type="ECO:0000313" key="4">
    <source>
        <dbReference type="Proteomes" id="UP000054408"/>
    </source>
</evidence>
<keyword evidence="1" id="KW-0472">Membrane</keyword>
<evidence type="ECO:0000256" key="1">
    <source>
        <dbReference type="SAM" id="Phobius"/>
    </source>
</evidence>
<evidence type="ECO:0000313" key="3">
    <source>
        <dbReference type="EMBL" id="KNC49657.1"/>
    </source>
</evidence>
<keyword evidence="1" id="KW-1133">Transmembrane helix</keyword>
<proteinExistence type="predicted"/>
<dbReference type="PANTHER" id="PTHR11319">
    <property type="entry name" value="G PROTEIN-COUPLED RECEPTOR-RELATED"/>
    <property type="match status" value="1"/>
</dbReference>
<dbReference type="EMBL" id="GL349456">
    <property type="protein sequence ID" value="KNC49657.1"/>
    <property type="molecule type" value="Genomic_DNA"/>
</dbReference>
<dbReference type="InterPro" id="IPR028994">
    <property type="entry name" value="Integrin_alpha_N"/>
</dbReference>
<feature type="domain" description="DUF7630" evidence="2">
    <location>
        <begin position="1374"/>
        <end position="1418"/>
    </location>
</feature>
<feature type="transmembrane region" description="Helical" evidence="1">
    <location>
        <begin position="1592"/>
        <end position="1612"/>
    </location>
</feature>
<organism evidence="3 4">
    <name type="scientific">Thecamonas trahens ATCC 50062</name>
    <dbReference type="NCBI Taxonomy" id="461836"/>
    <lineage>
        <taxon>Eukaryota</taxon>
        <taxon>Apusozoa</taxon>
        <taxon>Apusomonadida</taxon>
        <taxon>Apusomonadidae</taxon>
        <taxon>Thecamonas</taxon>
    </lineage>
</organism>
<feature type="transmembrane region" description="Helical" evidence="1">
    <location>
        <begin position="1835"/>
        <end position="1855"/>
    </location>
</feature>
<feature type="transmembrane region" description="Helical" evidence="1">
    <location>
        <begin position="1482"/>
        <end position="1502"/>
    </location>
</feature>
<keyword evidence="4" id="KW-1185">Reference proteome</keyword>
<dbReference type="SUPFAM" id="SSF69318">
    <property type="entry name" value="Integrin alpha N-terminal domain"/>
    <property type="match status" value="1"/>
</dbReference>
<dbReference type="RefSeq" id="XP_013757756.1">
    <property type="nucleotide sequence ID" value="XM_013902302.1"/>
</dbReference>
<gene>
    <name evidence="3" type="ORF">AMSG_05710</name>
</gene>
<dbReference type="InterPro" id="IPR056047">
    <property type="entry name" value="CRMPA-like_DUF7630"/>
</dbReference>
<keyword evidence="1" id="KW-0812">Transmembrane</keyword>
<dbReference type="GeneID" id="25565056"/>
<sequence length="1858" mass="189899">MLFGPLLLAHVDDDDYLDIVIAMATTAVPTNGSLWLYPGSPDPLVFDTPPTLLLGSHAANDVLVSCDPQYYHWAAAVVADNADGLYLVFRHSVTDPVGIHLVALHLASPLPAPPSLSFTVLPDTAESSLFSGTIVAAMGPASVAVGLGNTLTIVALPLAHPPPMLPISWPAAFSAATITSLTVADLDSDGALDLVVGGIASSDPSTGFLAAILMSPLPASLVPVIVASINNNNFGSFSAPIALAPWRSPRPYTTTFAFATVAGVFTDSAAPVVFTFDVISAPETRPRIRTLSSLVVIHQSDATMMSPPAFAVLPASLTTTSAVPSLLAVQCIVAQHIGYVLHLHAVVPPPLLSPIPLLLPSDLAAAKIPTSTSAVVVGLVDADTEPDLVGLTFGFGIFTCINTLHDLSQDAPFRCITGPSLVQDAISSISDAAIALVDLTGDAVVDLLVAISAIDTRPGALLYAANLGHGVFAAPVAIKQLDTLLDATAIPGRLFYNAPIETLLLAHTFPLYSLALLRVAAPVMDPSRLVVTPVDLGVDLSPIAVSAIVVARIAGSRPGTADVVVADPISNAIVLVSNPGTPGLTWSSSSLAPATGSVIGLAAGPLDPPMPGSDPLDDIAILEQALAPGGDFRVRVLLSSQARSSPLQRILTLPPSLAHTGLDCAVVDMLLVDPRNWLGNDIIALCKDIVVVWPSHGANATFAASFVVSAATHLILPNTISLALSDFDGNGWLDLLLVGFAQDGPSFDLFLHLPSPWLDDPFPDTFVAVPPNTAACASPASFACLALAMSRFSRCAVTTAVVTSSFTGCPTSRHLAPSRSGVLLGDAPSAGIACSSAGGVVFDVAQGIDLTLTSLALSGASSIAAINGAAPLRIAGIDARLELHNTTVDAFFNSGTLTSSIRSLGVGYGGMALVLDGGTVVIRNSSISYCSASASGGVVYAVSSSATSPSSVIVSNSYLSNNQAPNGATFAVGSHAKVSITASRVKNSLASVAGGFIAADGHGVNISVSGTVVEATAASIWGGVFALVPGARLVATDNTYVGNFAILGGVLGVASRTVLDGVGYQSNFLPIALPHFRDIRATELVLDGAVLIANRAVYGSLVFACGASFSVTGPVAGSGNSASSAGSVAMACPPHNASATITLADFVIAPPSTLAALGATSTSLTWGGSLASSPIRLEWAAGIAALNGSTVVSGIPLAPRFALAIYDAVGNVITDNALLISLVLPSSVTTYGGSPDVAVSTTANVTSLASLALAATDHTVLDTDVVVTAVLKVSQAKSYIESTPIVIRLASCPGGRPPVRQPSGGLVCLCAANAELMPLAADGSLGCGCEPEFWSPAVPVAACVVCPPGGECHGGIARPRAREGYTPTGNPGFFLHCPEPEACIGDGACIDGTEDRLCARCAPGWFAPGAGLGKCIRCKLTATGTIVVLAALGVIVVILLAAYILTPRGSSRRSRHGSIQIALANSSTLWVRLKAQTGKVKTVVASLALEAGICVLLAVFGLAEAWEVVAIACALIALTLYTIIDKPNKAEQAEAALKTMVVFLQTLSVVLGSTAAADSASSSLATTRNMLERASLTLTGIGCIGAHQLGQFWVFVLLTAGPVVVCLVLRLVPDYAGNRRRADLAAGTLGYLFVFPLIQRSLAYFSCVPDPTPGVHASYLDSVPWVACGSREHIALIASALTVLLAIAALVTVAITIARTAIAVERDGGHDEAEHTLPLLDSTGEHRSGGHSHHHPLAFLWEAFRSQVWWFEGVIFARRVAIATISAVVPHDSVFVGGGLAAVVALALGAHLRWHPLSDSRAMQLETASLVATLVVLRMVSMMDAATAASTIESLAATVIVVIVAMLAYAVSVVVGSL</sequence>
<accession>A0A0L0DBE9</accession>
<dbReference type="SUPFAM" id="SSF51126">
    <property type="entry name" value="Pectin lyase-like"/>
    <property type="match status" value="1"/>
</dbReference>
<feature type="transmembrane region" description="Helical" evidence="1">
    <location>
        <begin position="1536"/>
        <end position="1557"/>
    </location>
</feature>
<feature type="transmembrane region" description="Helical" evidence="1">
    <location>
        <begin position="1674"/>
        <end position="1698"/>
    </location>
</feature>
<dbReference type="InterPro" id="IPR011050">
    <property type="entry name" value="Pectin_lyase_fold/virulence"/>
</dbReference>
<evidence type="ECO:0000259" key="2">
    <source>
        <dbReference type="Pfam" id="PF24633"/>
    </source>
</evidence>
<feature type="transmembrane region" description="Helical" evidence="1">
    <location>
        <begin position="1624"/>
        <end position="1645"/>
    </location>
</feature>
<dbReference type="Pfam" id="PF24633">
    <property type="entry name" value="DUF7630"/>
    <property type="match status" value="1"/>
</dbReference>